<dbReference type="PANTHER" id="PTHR43233:SF1">
    <property type="entry name" value="FAMILY N-ACETYLTRANSFERASE, PUTATIVE (AFU_ORTHOLOGUE AFUA_6G03350)-RELATED"/>
    <property type="match status" value="1"/>
</dbReference>
<dbReference type="SUPFAM" id="SSF55729">
    <property type="entry name" value="Acyl-CoA N-acyltransferases (Nat)"/>
    <property type="match status" value="1"/>
</dbReference>
<keyword evidence="3" id="KW-1185">Reference proteome</keyword>
<organism evidence="2 3">
    <name type="scientific">Xylaria flabelliformis</name>
    <dbReference type="NCBI Taxonomy" id="2512241"/>
    <lineage>
        <taxon>Eukaryota</taxon>
        <taxon>Fungi</taxon>
        <taxon>Dikarya</taxon>
        <taxon>Ascomycota</taxon>
        <taxon>Pezizomycotina</taxon>
        <taxon>Sordariomycetes</taxon>
        <taxon>Xylariomycetidae</taxon>
        <taxon>Xylariales</taxon>
        <taxon>Xylariaceae</taxon>
        <taxon>Xylaria</taxon>
    </lineage>
</organism>
<dbReference type="OrthoDB" id="10039976at2759"/>
<dbReference type="InterPro" id="IPR000182">
    <property type="entry name" value="GNAT_dom"/>
</dbReference>
<evidence type="ECO:0000313" key="3">
    <source>
        <dbReference type="Proteomes" id="UP000319160"/>
    </source>
</evidence>
<dbReference type="PANTHER" id="PTHR43233">
    <property type="entry name" value="FAMILY N-ACETYLTRANSFERASE, PUTATIVE (AFU_ORTHOLOGUE AFUA_6G03350)-RELATED"/>
    <property type="match status" value="1"/>
</dbReference>
<dbReference type="Pfam" id="PF00583">
    <property type="entry name" value="Acetyltransf_1"/>
    <property type="match status" value="1"/>
</dbReference>
<protein>
    <recommendedName>
        <fullName evidence="1">N-acetyltransferase domain-containing protein</fullName>
    </recommendedName>
</protein>
<dbReference type="Proteomes" id="UP000319160">
    <property type="component" value="Unassembled WGS sequence"/>
</dbReference>
<dbReference type="AlphaFoldDB" id="A0A553HUJ2"/>
<dbReference type="Gene3D" id="3.40.630.30">
    <property type="match status" value="1"/>
</dbReference>
<dbReference type="GO" id="GO:0016747">
    <property type="term" value="F:acyltransferase activity, transferring groups other than amino-acyl groups"/>
    <property type="evidence" value="ECO:0007669"/>
    <property type="project" value="InterPro"/>
</dbReference>
<evidence type="ECO:0000313" key="2">
    <source>
        <dbReference type="EMBL" id="TRX91618.1"/>
    </source>
</evidence>
<dbReference type="CDD" id="cd04301">
    <property type="entry name" value="NAT_SF"/>
    <property type="match status" value="1"/>
</dbReference>
<dbReference type="InterPro" id="IPR016181">
    <property type="entry name" value="Acyl_CoA_acyltransferase"/>
</dbReference>
<gene>
    <name evidence="2" type="ORF">FHL15_007400</name>
</gene>
<comment type="caution">
    <text evidence="2">The sequence shown here is derived from an EMBL/GenBank/DDBJ whole genome shotgun (WGS) entry which is preliminary data.</text>
</comment>
<accession>A0A553HUJ2</accession>
<evidence type="ECO:0000259" key="1">
    <source>
        <dbReference type="PROSITE" id="PS51186"/>
    </source>
</evidence>
<dbReference type="STRING" id="2512241.A0A553HUJ2"/>
<dbReference type="InterPro" id="IPR053144">
    <property type="entry name" value="Acetyltransferase_Butenolide"/>
</dbReference>
<feature type="domain" description="N-acetyltransferase" evidence="1">
    <location>
        <begin position="13"/>
        <end position="176"/>
    </location>
</feature>
<name>A0A553HUJ2_9PEZI</name>
<dbReference type="EMBL" id="VFLP01000043">
    <property type="protein sequence ID" value="TRX91618.1"/>
    <property type="molecule type" value="Genomic_DNA"/>
</dbReference>
<proteinExistence type="predicted"/>
<dbReference type="PROSITE" id="PS51186">
    <property type="entry name" value="GNAT"/>
    <property type="match status" value="1"/>
</dbReference>
<reference evidence="3" key="1">
    <citation type="submission" date="2019-06" db="EMBL/GenBank/DDBJ databases">
        <title>Draft genome sequence of the griseofulvin-producing fungus Xylaria cubensis strain G536.</title>
        <authorList>
            <person name="Mead M.E."/>
            <person name="Raja H.A."/>
            <person name="Steenwyk J.L."/>
            <person name="Knowles S.L."/>
            <person name="Oberlies N.H."/>
            <person name="Rokas A."/>
        </authorList>
    </citation>
    <scope>NUCLEOTIDE SEQUENCE [LARGE SCALE GENOMIC DNA]</scope>
    <source>
        <strain evidence="3">G536</strain>
    </source>
</reference>
<sequence>MVLEIEPRNWYRDEFLISTEHRLLQLDAVRSAMSPELMWWAQAPPTDILQKALNNSLCFGLYELPQSTSQIAGQGGPKQIGLMRVITDDVTFAYLTDVYILPEYQGKGLGRWMLACLEEVIESWPHLRHLMFVTSPGTIDFYKKTIGAKNWSEHNEGKLVIGAVDGPAVPRKQHEESTDR</sequence>